<feature type="binding site" evidence="3">
    <location>
        <position position="144"/>
    </location>
    <ligand>
        <name>Zn(2+)</name>
        <dbReference type="ChEBI" id="CHEBI:29105"/>
        <note>catalytic</note>
    </ligand>
</feature>
<evidence type="ECO:0000256" key="4">
    <source>
        <dbReference type="RuleBase" id="RU361183"/>
    </source>
</evidence>
<reference evidence="6 7" key="1">
    <citation type="journal article" date="2018" name="Gigascience">
        <title>Genomes of trombidid mites reveal novel predicted allergens and laterally-transferred genes associated with secondary metabolism.</title>
        <authorList>
            <person name="Dong X."/>
            <person name="Chaisiri K."/>
            <person name="Xia D."/>
            <person name="Armstrong S.D."/>
            <person name="Fang Y."/>
            <person name="Donnelly M.J."/>
            <person name="Kadowaki T."/>
            <person name="McGarry J.W."/>
            <person name="Darby A.C."/>
            <person name="Makepeace B.L."/>
        </authorList>
    </citation>
    <scope>NUCLEOTIDE SEQUENCE [LARGE SCALE GENOMIC DNA]</scope>
    <source>
        <strain evidence="6">UoL-UT</strain>
    </source>
</reference>
<dbReference type="Proteomes" id="UP000288716">
    <property type="component" value="Unassembled WGS sequence"/>
</dbReference>
<dbReference type="Gene3D" id="3.40.390.10">
    <property type="entry name" value="Collagenase (Catalytic Domain)"/>
    <property type="match status" value="1"/>
</dbReference>
<dbReference type="PANTHER" id="PTHR10127">
    <property type="entry name" value="DISCOIDIN, CUB, EGF, LAMININ , AND ZINC METALLOPROTEASE DOMAIN CONTAINING"/>
    <property type="match status" value="1"/>
</dbReference>
<dbReference type="PRINTS" id="PR00480">
    <property type="entry name" value="ASTACIN"/>
</dbReference>
<proteinExistence type="predicted"/>
<dbReference type="InterPro" id="IPR024079">
    <property type="entry name" value="MetalloPept_cat_dom_sf"/>
</dbReference>
<evidence type="ECO:0000313" key="7">
    <source>
        <dbReference type="Proteomes" id="UP000288716"/>
    </source>
</evidence>
<accession>A0A443RYU8</accession>
<evidence type="ECO:0000313" key="6">
    <source>
        <dbReference type="EMBL" id="RWS20415.1"/>
    </source>
</evidence>
<dbReference type="EMBL" id="NCKV01017736">
    <property type="protein sequence ID" value="RWS20415.1"/>
    <property type="molecule type" value="Genomic_DNA"/>
</dbReference>
<keyword evidence="3 4" id="KW-0479">Metal-binding</keyword>
<dbReference type="STRING" id="299467.A0A443RYU8"/>
<organism evidence="6 7">
    <name type="scientific">Leptotrombidium deliense</name>
    <dbReference type="NCBI Taxonomy" id="299467"/>
    <lineage>
        <taxon>Eukaryota</taxon>
        <taxon>Metazoa</taxon>
        <taxon>Ecdysozoa</taxon>
        <taxon>Arthropoda</taxon>
        <taxon>Chelicerata</taxon>
        <taxon>Arachnida</taxon>
        <taxon>Acari</taxon>
        <taxon>Acariformes</taxon>
        <taxon>Trombidiformes</taxon>
        <taxon>Prostigmata</taxon>
        <taxon>Anystina</taxon>
        <taxon>Parasitengona</taxon>
        <taxon>Trombiculoidea</taxon>
        <taxon>Trombiculidae</taxon>
        <taxon>Leptotrombidium</taxon>
    </lineage>
</organism>
<dbReference type="OrthoDB" id="291007at2759"/>
<feature type="domain" description="Peptidase M12A" evidence="5">
    <location>
        <begin position="37"/>
        <end position="251"/>
    </location>
</feature>
<keyword evidence="3 4" id="KW-0482">Metalloprotease</keyword>
<evidence type="ECO:0000256" key="2">
    <source>
        <dbReference type="ARBA" id="ARBA00025529"/>
    </source>
</evidence>
<dbReference type="InterPro" id="IPR001506">
    <property type="entry name" value="Peptidase_M12A"/>
</dbReference>
<dbReference type="AlphaFoldDB" id="A0A443RYU8"/>
<evidence type="ECO:0000256" key="1">
    <source>
        <dbReference type="ARBA" id="ARBA00011245"/>
    </source>
</evidence>
<comment type="cofactor">
    <cofactor evidence="3 4">
        <name>Zn(2+)</name>
        <dbReference type="ChEBI" id="CHEBI:29105"/>
    </cofactor>
    <text evidence="3 4">Binds 1 zinc ion per subunit.</text>
</comment>
<dbReference type="PROSITE" id="PS51864">
    <property type="entry name" value="ASTACIN"/>
    <property type="match status" value="1"/>
</dbReference>
<comment type="function">
    <text evidence="2">Zinc metalloprotease. Provoques deadhesion of endothelial cells from cell cultures, and also degradation of fibronectin, fibrinogen and gelatin in vitro. Its role in the venom is not fully understood but it might act as a spreading factor that facilitates diffusion of other venom toxins. Alternatively, it might be involved in the proteolytic processing of other venom toxins or it might play a role in extra-oral digestion of prey.</text>
</comment>
<feature type="active site" evidence="3">
    <location>
        <position position="145"/>
    </location>
</feature>
<protein>
    <recommendedName>
        <fullName evidence="4">Metalloendopeptidase</fullName>
        <ecNumber evidence="4">3.4.24.-</ecNumber>
    </recommendedName>
</protein>
<comment type="subunit">
    <text evidence="1">Monomer.</text>
</comment>
<keyword evidence="3 4" id="KW-0378">Hydrolase</keyword>
<dbReference type="GO" id="GO:0008270">
    <property type="term" value="F:zinc ion binding"/>
    <property type="evidence" value="ECO:0007669"/>
    <property type="project" value="UniProtKB-UniRule"/>
</dbReference>
<dbReference type="EC" id="3.4.24.-" evidence="4"/>
<dbReference type="VEuPathDB" id="VectorBase:LDEU011625"/>
<dbReference type="SUPFAM" id="SSF55486">
    <property type="entry name" value="Metalloproteases ('zincins'), catalytic domain"/>
    <property type="match status" value="1"/>
</dbReference>
<feature type="binding site" evidence="3">
    <location>
        <position position="154"/>
    </location>
    <ligand>
        <name>Zn(2+)</name>
        <dbReference type="ChEBI" id="CHEBI:29105"/>
        <note>catalytic</note>
    </ligand>
</feature>
<dbReference type="PANTHER" id="PTHR10127:SF850">
    <property type="entry name" value="METALLOENDOPEPTIDASE"/>
    <property type="match status" value="1"/>
</dbReference>
<keyword evidence="3 4" id="KW-0645">Protease</keyword>
<dbReference type="GO" id="GO:0006508">
    <property type="term" value="P:proteolysis"/>
    <property type="evidence" value="ECO:0007669"/>
    <property type="project" value="UniProtKB-KW"/>
</dbReference>
<comment type="caution">
    <text evidence="3">Lacks conserved residue(s) required for the propagation of feature annotation.</text>
</comment>
<evidence type="ECO:0000259" key="5">
    <source>
        <dbReference type="PROSITE" id="PS51864"/>
    </source>
</evidence>
<dbReference type="SMART" id="SM00235">
    <property type="entry name" value="ZnMc"/>
    <property type="match status" value="1"/>
</dbReference>
<gene>
    <name evidence="6" type="ORF">B4U80_08593</name>
</gene>
<feature type="binding site" evidence="3">
    <location>
        <position position="148"/>
    </location>
    <ligand>
        <name>Zn(2+)</name>
        <dbReference type="ChEBI" id="CHEBI:29105"/>
        <note>catalytic</note>
    </ligand>
</feature>
<dbReference type="GO" id="GO:0004222">
    <property type="term" value="F:metalloendopeptidase activity"/>
    <property type="evidence" value="ECO:0007669"/>
    <property type="project" value="UniProtKB-UniRule"/>
</dbReference>
<name>A0A443RYU8_9ACAR</name>
<evidence type="ECO:0000256" key="3">
    <source>
        <dbReference type="PROSITE-ProRule" id="PRU01211"/>
    </source>
</evidence>
<keyword evidence="7" id="KW-1185">Reference proteome</keyword>
<keyword evidence="3 4" id="KW-0862">Zinc</keyword>
<comment type="caution">
    <text evidence="6">The sequence shown here is derived from an EMBL/GenBank/DDBJ whole genome shotgun (WGS) entry which is preliminary data.</text>
</comment>
<sequence length="289" mass="34289">MDINARYIDFTSRLWIPESVDDALNFMFGDTTELAPNFTGKQPMFIDNRFVIRYFFSLTVFDESIKFTNETLVVWDKIFKAVESHTCLKFLPMNESYSKRTTKPSLKINLLEDECGVLKPGRHEEGYNILGFGLCGNRVYTGIHELMHVLGFEHEHNRSDRDDFIYVHWENINPSFHFQYEKKEYPQLGMDLTDERYYYDYYSVMHYPSVREGEDKSKPFFTGKCGNISIPRNKKLSPLDINKLNFYYSCDHYKFLIPAYKHEPSYWFYTNDNSFGFRETGDDFPTHSP</sequence>
<dbReference type="Pfam" id="PF01400">
    <property type="entry name" value="Astacin"/>
    <property type="match status" value="1"/>
</dbReference>
<dbReference type="InterPro" id="IPR006026">
    <property type="entry name" value="Peptidase_Metallo"/>
</dbReference>